<dbReference type="RefSeq" id="WP_132747908.1">
    <property type="nucleotide sequence ID" value="NZ_SLXK01000047.1"/>
</dbReference>
<dbReference type="EMBL" id="SLXK01000047">
    <property type="protein sequence ID" value="TCP20971.1"/>
    <property type="molecule type" value="Genomic_DNA"/>
</dbReference>
<name>A0A4R2NHX2_9BACL</name>
<reference evidence="6 7" key="1">
    <citation type="submission" date="2019-03" db="EMBL/GenBank/DDBJ databases">
        <title>Genomic Encyclopedia of Type Strains, Phase IV (KMG-IV): sequencing the most valuable type-strain genomes for metagenomic binning, comparative biology and taxonomic classification.</title>
        <authorList>
            <person name="Goeker M."/>
        </authorList>
    </citation>
    <scope>NUCLEOTIDE SEQUENCE [LARGE SCALE GENOMIC DNA]</scope>
    <source>
        <strain evidence="6 7">DSM 19377</strain>
    </source>
</reference>
<dbReference type="PANTHER" id="PTHR43585:SF2">
    <property type="entry name" value="ATP-GRASP ENZYME FSQD"/>
    <property type="match status" value="1"/>
</dbReference>
<dbReference type="Pfam" id="PF13535">
    <property type="entry name" value="ATP-grasp_4"/>
    <property type="match status" value="1"/>
</dbReference>
<dbReference type="GO" id="GO:0005524">
    <property type="term" value="F:ATP binding"/>
    <property type="evidence" value="ECO:0007669"/>
    <property type="project" value="UniProtKB-UniRule"/>
</dbReference>
<evidence type="ECO:0000256" key="3">
    <source>
        <dbReference type="ARBA" id="ARBA00022840"/>
    </source>
</evidence>
<accession>A0A4R2NHX2</accession>
<comment type="caution">
    <text evidence="6">The sequence shown here is derived from an EMBL/GenBank/DDBJ whole genome shotgun (WGS) entry which is preliminary data.</text>
</comment>
<keyword evidence="7" id="KW-1185">Reference proteome</keyword>
<dbReference type="Gene3D" id="3.30.470.20">
    <property type="entry name" value="ATP-grasp fold, B domain"/>
    <property type="match status" value="1"/>
</dbReference>
<sequence>MTEMNQEKSARVALIGWSLEAIEAVDRMDRPFVVVGPPDFETYALEHGIDFVSWEFDRINEKSGELYDTLNELGVEVAVPLYEETVEWAGALNSRFQDDMRVFNRSMLFRDKGLMKRKAQMSGIHVGVFEEARSKEDVIRFLKRVNTALLKLEGDPNDPIHLKPFDAAGSVGHRVIQTAEDVDALSDNEFPCLLESHLDGQEFSCEAFIHDGKIYFLNITEYVHLGHSNFVPASPALEEKRPLIKAAIQDLVDSFQIRYGVIHPEYFITSDNKLHFGEVAARVPGGHIFQLIERAYGFSPYQAQVLCSDPKTTEDELLRFFPSDKDAVGYAGSLMVYPKMKFIERLNLPDELESHPYFEKHDMFTPETSKVADRVGFGNHYGTVFFFGEDSHTMTDLLTKYEEHDFYL</sequence>
<proteinExistence type="predicted"/>
<evidence type="ECO:0000313" key="7">
    <source>
        <dbReference type="Proteomes" id="UP000295416"/>
    </source>
</evidence>
<evidence type="ECO:0000313" key="6">
    <source>
        <dbReference type="EMBL" id="TCP20971.1"/>
    </source>
</evidence>
<feature type="domain" description="ATP-grasp" evidence="5">
    <location>
        <begin position="116"/>
        <end position="309"/>
    </location>
</feature>
<dbReference type="PROSITE" id="PS50975">
    <property type="entry name" value="ATP_GRASP"/>
    <property type="match status" value="1"/>
</dbReference>
<keyword evidence="3 4" id="KW-0067">ATP-binding</keyword>
<evidence type="ECO:0000256" key="4">
    <source>
        <dbReference type="PROSITE-ProRule" id="PRU00409"/>
    </source>
</evidence>
<gene>
    <name evidence="6" type="ORF">EV207_14722</name>
</gene>
<dbReference type="PANTHER" id="PTHR43585">
    <property type="entry name" value="FUMIPYRROLE BIOSYNTHESIS PROTEIN C"/>
    <property type="match status" value="1"/>
</dbReference>
<evidence type="ECO:0000256" key="2">
    <source>
        <dbReference type="ARBA" id="ARBA00022741"/>
    </source>
</evidence>
<organism evidence="6 7">
    <name type="scientific">Scopulibacillus darangshiensis</name>
    <dbReference type="NCBI Taxonomy" id="442528"/>
    <lineage>
        <taxon>Bacteria</taxon>
        <taxon>Bacillati</taxon>
        <taxon>Bacillota</taxon>
        <taxon>Bacilli</taxon>
        <taxon>Bacillales</taxon>
        <taxon>Sporolactobacillaceae</taxon>
        <taxon>Scopulibacillus</taxon>
    </lineage>
</organism>
<dbReference type="GO" id="GO:0016874">
    <property type="term" value="F:ligase activity"/>
    <property type="evidence" value="ECO:0007669"/>
    <property type="project" value="UniProtKB-KW"/>
</dbReference>
<evidence type="ECO:0000259" key="5">
    <source>
        <dbReference type="PROSITE" id="PS50975"/>
    </source>
</evidence>
<keyword evidence="2 4" id="KW-0547">Nucleotide-binding</keyword>
<dbReference type="SUPFAM" id="SSF56059">
    <property type="entry name" value="Glutathione synthetase ATP-binding domain-like"/>
    <property type="match status" value="1"/>
</dbReference>
<protein>
    <submittedName>
        <fullName evidence="6">ATP-grasp domain-containing protein</fullName>
    </submittedName>
</protein>
<keyword evidence="1" id="KW-0436">Ligase</keyword>
<dbReference type="OrthoDB" id="2210549at2"/>
<dbReference type="InterPro" id="IPR052032">
    <property type="entry name" value="ATP-dep_AA_Ligase"/>
</dbReference>
<dbReference type="Proteomes" id="UP000295416">
    <property type="component" value="Unassembled WGS sequence"/>
</dbReference>
<dbReference type="GO" id="GO:0046872">
    <property type="term" value="F:metal ion binding"/>
    <property type="evidence" value="ECO:0007669"/>
    <property type="project" value="InterPro"/>
</dbReference>
<dbReference type="AlphaFoldDB" id="A0A4R2NHX2"/>
<dbReference type="InterPro" id="IPR011761">
    <property type="entry name" value="ATP-grasp"/>
</dbReference>
<evidence type="ECO:0000256" key="1">
    <source>
        <dbReference type="ARBA" id="ARBA00022598"/>
    </source>
</evidence>